<dbReference type="EMBL" id="UYRV01031034">
    <property type="protein sequence ID" value="VDK85417.1"/>
    <property type="molecule type" value="Genomic_DNA"/>
</dbReference>
<dbReference type="AlphaFoldDB" id="A0A3P6TJR5"/>
<keyword evidence="3" id="KW-1185">Reference proteome</keyword>
<protein>
    <recommendedName>
        <fullName evidence="4">Condensin complex subunit 1 C-terminal domain-containing protein</fullName>
    </recommendedName>
</protein>
<feature type="region of interest" description="Disordered" evidence="1">
    <location>
        <begin position="47"/>
        <end position="94"/>
    </location>
</feature>
<evidence type="ECO:0000256" key="1">
    <source>
        <dbReference type="SAM" id="MobiDB-lite"/>
    </source>
</evidence>
<accession>A0A3P6TJR5</accession>
<dbReference type="Proteomes" id="UP000271889">
    <property type="component" value="Unassembled WGS sequence"/>
</dbReference>
<gene>
    <name evidence="2" type="ORF">CGOC_LOCUS8450</name>
</gene>
<evidence type="ECO:0000313" key="2">
    <source>
        <dbReference type="EMBL" id="VDK85417.1"/>
    </source>
</evidence>
<reference evidence="2 3" key="1">
    <citation type="submission" date="2018-11" db="EMBL/GenBank/DDBJ databases">
        <authorList>
            <consortium name="Pathogen Informatics"/>
        </authorList>
    </citation>
    <scope>NUCLEOTIDE SEQUENCE [LARGE SCALE GENOMIC DNA]</scope>
</reference>
<evidence type="ECO:0000313" key="3">
    <source>
        <dbReference type="Proteomes" id="UP000271889"/>
    </source>
</evidence>
<evidence type="ECO:0008006" key="4">
    <source>
        <dbReference type="Google" id="ProtNLM"/>
    </source>
</evidence>
<feature type="compositionally biased region" description="Acidic residues" evidence="1">
    <location>
        <begin position="57"/>
        <end position="67"/>
    </location>
</feature>
<proteinExistence type="predicted"/>
<name>A0A3P6TJR5_CYLGO</name>
<sequence>MYRFKLFLGVCAANRLLFKESQVFTNPEPGFYDEIDSLNVSAVAVEGNTASNGTPPDDNDVDSDNSDSESNSSERKEDEDLSGFRGDSPSETGKREKTLLKKTRRVPVLPALYTCIIRCCLDKASSVRVRAMYHLASLLSSVEHGVQLCNRATLMVSMLEFLPGFEVFCFFCWCASVFTQSLRMKFFLMRD</sequence>
<organism evidence="2 3">
    <name type="scientific">Cylicostephanus goldi</name>
    <name type="common">Nematode worm</name>
    <dbReference type="NCBI Taxonomy" id="71465"/>
    <lineage>
        <taxon>Eukaryota</taxon>
        <taxon>Metazoa</taxon>
        <taxon>Ecdysozoa</taxon>
        <taxon>Nematoda</taxon>
        <taxon>Chromadorea</taxon>
        <taxon>Rhabditida</taxon>
        <taxon>Rhabditina</taxon>
        <taxon>Rhabditomorpha</taxon>
        <taxon>Strongyloidea</taxon>
        <taxon>Strongylidae</taxon>
        <taxon>Cylicostephanus</taxon>
    </lineage>
</organism>